<dbReference type="EMBL" id="LSRQ01000011">
    <property type="protein sequence ID" value="OAY86064.1"/>
    <property type="molecule type" value="Genomic_DNA"/>
</dbReference>
<dbReference type="PANTHER" id="PTHR33128:SF78">
    <property type="entry name" value="OS04G0387900 PROTEIN"/>
    <property type="match status" value="1"/>
</dbReference>
<feature type="transmembrane region" description="Helical" evidence="1">
    <location>
        <begin position="46"/>
        <end position="68"/>
    </location>
</feature>
<comment type="caution">
    <text evidence="2">The sequence shown here is derived from an EMBL/GenBank/DDBJ whole genome shotgun (WGS) entry which is preliminary data.</text>
</comment>
<keyword evidence="1" id="KW-0812">Transmembrane</keyword>
<keyword evidence="1" id="KW-1133">Transmembrane helix</keyword>
<dbReference type="Pfam" id="PF11820">
    <property type="entry name" value="DUF3339"/>
    <property type="match status" value="1"/>
</dbReference>
<dbReference type="InterPro" id="IPR021775">
    <property type="entry name" value="DUF3339"/>
</dbReference>
<evidence type="ECO:0000256" key="1">
    <source>
        <dbReference type="SAM" id="Phobius"/>
    </source>
</evidence>
<dbReference type="AlphaFoldDB" id="A0A199W9S9"/>
<accession>A0A199W9S9</accession>
<feature type="transmembrane region" description="Helical" evidence="1">
    <location>
        <begin position="6"/>
        <end position="25"/>
    </location>
</feature>
<gene>
    <name evidence="2" type="ORF">ACMD2_05499</name>
</gene>
<dbReference type="STRING" id="4615.A0A199W9S9"/>
<evidence type="ECO:0000313" key="3">
    <source>
        <dbReference type="Proteomes" id="UP000092600"/>
    </source>
</evidence>
<evidence type="ECO:0000313" key="2">
    <source>
        <dbReference type="EMBL" id="OAY86064.1"/>
    </source>
</evidence>
<reference evidence="2 3" key="1">
    <citation type="journal article" date="2016" name="DNA Res.">
        <title>The draft genome of MD-2 pineapple using hybrid error correction of long reads.</title>
        <authorList>
            <person name="Redwan R.M."/>
            <person name="Saidin A."/>
            <person name="Kumar S.V."/>
        </authorList>
    </citation>
    <scope>NUCLEOTIDE SEQUENCE [LARGE SCALE GENOMIC DNA]</scope>
    <source>
        <strain evidence="3">cv. MD2</strain>
        <tissue evidence="2">Leaf</tissue>
    </source>
</reference>
<name>A0A199W9S9_ANACO</name>
<keyword evidence="1" id="KW-0472">Membrane</keyword>
<dbReference type="PANTHER" id="PTHR33128">
    <property type="entry name" value="OS05G0103400 PROTEIN"/>
    <property type="match status" value="1"/>
</dbReference>
<protein>
    <submittedName>
        <fullName evidence="2">Uncharacterized protein</fullName>
    </submittedName>
</protein>
<proteinExistence type="predicted"/>
<organism evidence="2 3">
    <name type="scientific">Ananas comosus</name>
    <name type="common">Pineapple</name>
    <name type="synonym">Ananas ananas</name>
    <dbReference type="NCBI Taxonomy" id="4615"/>
    <lineage>
        <taxon>Eukaryota</taxon>
        <taxon>Viridiplantae</taxon>
        <taxon>Streptophyta</taxon>
        <taxon>Embryophyta</taxon>
        <taxon>Tracheophyta</taxon>
        <taxon>Spermatophyta</taxon>
        <taxon>Magnoliopsida</taxon>
        <taxon>Liliopsida</taxon>
        <taxon>Poales</taxon>
        <taxon>Bromeliaceae</taxon>
        <taxon>Bromelioideae</taxon>
        <taxon>Ananas</taxon>
    </lineage>
</organism>
<dbReference type="Proteomes" id="UP000092600">
    <property type="component" value="Unassembled WGS sequence"/>
</dbReference>
<sequence>MERADWAPVALGVVLFVLLSPGLLVEAPGSRRAVDFGSLRTNGPAVLVHAVLFFALYTLLILVLRLHVYA</sequence>